<evidence type="ECO:0000256" key="2">
    <source>
        <dbReference type="SAM" id="MobiDB-lite"/>
    </source>
</evidence>
<feature type="region of interest" description="Disordered" evidence="2">
    <location>
        <begin position="1"/>
        <end position="100"/>
    </location>
</feature>
<dbReference type="RefSeq" id="XP_002501847.1">
    <property type="nucleotide sequence ID" value="XM_002501801.1"/>
</dbReference>
<feature type="compositionally biased region" description="Acidic residues" evidence="2">
    <location>
        <begin position="218"/>
        <end position="227"/>
    </location>
</feature>
<feature type="compositionally biased region" description="Acidic residues" evidence="2">
    <location>
        <begin position="356"/>
        <end position="368"/>
    </location>
</feature>
<feature type="compositionally biased region" description="Basic and acidic residues" evidence="2">
    <location>
        <begin position="651"/>
        <end position="721"/>
    </location>
</feature>
<reference evidence="4 5" key="1">
    <citation type="journal article" date="2009" name="Science">
        <title>Green evolution and dynamic adaptations revealed by genomes of the marine picoeukaryotes Micromonas.</title>
        <authorList>
            <person name="Worden A.Z."/>
            <person name="Lee J.H."/>
            <person name="Mock T."/>
            <person name="Rouze P."/>
            <person name="Simmons M.P."/>
            <person name="Aerts A.L."/>
            <person name="Allen A.E."/>
            <person name="Cuvelier M.L."/>
            <person name="Derelle E."/>
            <person name="Everett M.V."/>
            <person name="Foulon E."/>
            <person name="Grimwood J."/>
            <person name="Gundlach H."/>
            <person name="Henrissat B."/>
            <person name="Napoli C."/>
            <person name="McDonald S.M."/>
            <person name="Parker M.S."/>
            <person name="Rombauts S."/>
            <person name="Salamov A."/>
            <person name="Von Dassow P."/>
            <person name="Badger J.H."/>
            <person name="Coutinho P.M."/>
            <person name="Demir E."/>
            <person name="Dubchak I."/>
            <person name="Gentemann C."/>
            <person name="Eikrem W."/>
            <person name="Gready J.E."/>
            <person name="John U."/>
            <person name="Lanier W."/>
            <person name="Lindquist E.A."/>
            <person name="Lucas S."/>
            <person name="Mayer K.F."/>
            <person name="Moreau H."/>
            <person name="Not F."/>
            <person name="Otillar R."/>
            <person name="Panaud O."/>
            <person name="Pangilinan J."/>
            <person name="Paulsen I."/>
            <person name="Piegu B."/>
            <person name="Poliakov A."/>
            <person name="Robbens S."/>
            <person name="Schmutz J."/>
            <person name="Toulza E."/>
            <person name="Wyss T."/>
            <person name="Zelensky A."/>
            <person name="Zhou K."/>
            <person name="Armbrust E.V."/>
            <person name="Bhattacharya D."/>
            <person name="Goodenough U.W."/>
            <person name="Van de Peer Y."/>
            <person name="Grigoriev I.V."/>
        </authorList>
    </citation>
    <scope>NUCLEOTIDE SEQUENCE [LARGE SCALE GENOMIC DNA]</scope>
    <source>
        <strain evidence="5">RCC299 / NOUM17</strain>
    </source>
</reference>
<evidence type="ECO:0000313" key="5">
    <source>
        <dbReference type="Proteomes" id="UP000002009"/>
    </source>
</evidence>
<feature type="compositionally biased region" description="Basic and acidic residues" evidence="2">
    <location>
        <begin position="567"/>
        <end position="602"/>
    </location>
</feature>
<feature type="domain" description="Centromere protein J C-terminal" evidence="3">
    <location>
        <begin position="765"/>
        <end position="797"/>
    </location>
</feature>
<evidence type="ECO:0000313" key="4">
    <source>
        <dbReference type="EMBL" id="ACO63105.1"/>
    </source>
</evidence>
<feature type="compositionally biased region" description="Basic and acidic residues" evidence="2">
    <location>
        <begin position="759"/>
        <end position="775"/>
    </location>
</feature>
<dbReference type="Pfam" id="PF07202">
    <property type="entry name" value="Tcp10_C"/>
    <property type="match status" value="1"/>
</dbReference>
<dbReference type="STRING" id="296587.C1E4F0"/>
<feature type="compositionally biased region" description="Low complexity" evidence="2">
    <location>
        <begin position="279"/>
        <end position="315"/>
    </location>
</feature>
<feature type="compositionally biased region" description="Low complexity" evidence="2">
    <location>
        <begin position="178"/>
        <end position="189"/>
    </location>
</feature>
<dbReference type="EMBL" id="CP001325">
    <property type="protein sequence ID" value="ACO63105.1"/>
    <property type="molecule type" value="Genomic_DNA"/>
</dbReference>
<feature type="region of interest" description="Disordered" evidence="2">
    <location>
        <begin position="114"/>
        <end position="250"/>
    </location>
</feature>
<keyword evidence="5" id="KW-1185">Reference proteome</keyword>
<sequence>MSTMSVRLSSEGGFAPMHDDNVAPSSAGKKKNKMPRADRPGADSREDDAGMRVSVTWERVNPDARAPMSDIDNVNLPAVTPASPAKLPPLRDAPAPPPPVAVAASVARASAMDLDETPVTGAPDKDFETLLREQLAKEERGGVGGGSKHAKTPPGATPRSASARKFLRKGARMERTTPPAAKHGSAAAKHGSKPRAALGSKATSKPSRRTGTSSYAFDDSEPVDVETEPAPAERGDASDGHPMSREENEAAELAEFEALERELAVDPGPARATSSFVPAAQKAAGGKKSAVRVAAARASTSAGGFKKVSAASTPPDVDDDASDESDGFAVEDHFGGASRRTAASMRTAASAPPVAFDDDEEFSEDEETAVPIGESSYANYPEDDHFRRADDDDRVKPRVSKTDHAAATSDALASSKPGDGAPALIQSLFYGNERRPGSRVGSRVTTHTTDAANAGKKTAPAKSRDAEGAMAKAEAAMADATEAKAAADDAAARVRRERDRLERDKSSFAQEKRAAARERQTWEKQRADANAAMAQEREEIKADAERLRRDRQRLERDSKRVLSALPTKKERTEIEDLREKLARAREDQRAKDTKQRHTVDRLRAQIVDLQTEVAELKGEKRRLEQQILDGGKEAKYGQVEEEEEEEEEAEFERKRRELREREAEEEERAERRREREQKMREDRERELELDRERELRERRKAEKAEKEKAEAEARRAEKAAEKAAASASAGGVTAAEAAAACGLPSVHDPAPRVGPPPSSDHHRGGADEIAHDDGRVERVLPGGRRVVHFANGTLKDISPSANGPISTVYFTNGDVKRTHPGGRVEYFYREVDTWHTTHPGGIEVYHFPSGQTEAHGPDGYKEILFPDGLLRKVHADGREEDEVLN</sequence>
<dbReference type="GeneID" id="8243132"/>
<dbReference type="InParanoid" id="C1E4F0"/>
<proteinExistence type="inferred from homology"/>
<feature type="compositionally biased region" description="Low complexity" evidence="2">
    <location>
        <begin position="337"/>
        <end position="351"/>
    </location>
</feature>
<name>C1E4F0_MICCC</name>
<dbReference type="InterPro" id="IPR009852">
    <property type="entry name" value="CENPJ_C_dom"/>
</dbReference>
<feature type="compositionally biased region" description="Acidic residues" evidence="2">
    <location>
        <begin position="316"/>
        <end position="326"/>
    </location>
</feature>
<feature type="compositionally biased region" description="Acidic residues" evidence="2">
    <location>
        <begin position="639"/>
        <end position="650"/>
    </location>
</feature>
<dbReference type="OMA" id="HFRRADD"/>
<feature type="compositionally biased region" description="Basic and acidic residues" evidence="2">
    <location>
        <begin position="481"/>
        <end position="527"/>
    </location>
</feature>
<dbReference type="PANTHER" id="PTHR10331">
    <property type="entry name" value="T COMPLEX PROTEIN 10"/>
    <property type="match status" value="1"/>
</dbReference>
<feature type="compositionally biased region" description="Basic and acidic residues" evidence="2">
    <location>
        <begin position="382"/>
        <end position="404"/>
    </location>
</feature>
<dbReference type="OrthoDB" id="10252174at2759"/>
<feature type="compositionally biased region" description="Basic and acidic residues" evidence="2">
    <location>
        <begin position="123"/>
        <end position="141"/>
    </location>
</feature>
<organism evidence="4 5">
    <name type="scientific">Micromonas commoda (strain RCC299 / NOUM17 / CCMP2709)</name>
    <name type="common">Picoplanktonic green alga</name>
    <dbReference type="NCBI Taxonomy" id="296587"/>
    <lineage>
        <taxon>Eukaryota</taxon>
        <taxon>Viridiplantae</taxon>
        <taxon>Chlorophyta</taxon>
        <taxon>Mamiellophyceae</taxon>
        <taxon>Mamiellales</taxon>
        <taxon>Mamiellaceae</taxon>
        <taxon>Micromonas</taxon>
    </lineage>
</organism>
<evidence type="ECO:0000259" key="3">
    <source>
        <dbReference type="Pfam" id="PF07202"/>
    </source>
</evidence>
<feature type="compositionally biased region" description="Basic and acidic residues" evidence="2">
    <location>
        <begin position="35"/>
        <end position="50"/>
    </location>
</feature>
<dbReference type="eggNOG" id="ENOG502QQR0">
    <property type="taxonomic scope" value="Eukaryota"/>
</dbReference>
<dbReference type="AlphaFoldDB" id="C1E4F0"/>
<dbReference type="Gene3D" id="2.60.450.20">
    <property type="match status" value="1"/>
</dbReference>
<feature type="compositionally biased region" description="Basic and acidic residues" evidence="2">
    <location>
        <begin position="231"/>
        <end position="248"/>
    </location>
</feature>
<protein>
    <recommendedName>
        <fullName evidence="3">Centromere protein J C-terminal domain-containing protein</fullName>
    </recommendedName>
</protein>
<evidence type="ECO:0000256" key="1">
    <source>
        <dbReference type="ARBA" id="ARBA00005627"/>
    </source>
</evidence>
<dbReference type="KEGG" id="mis:MICPUN_58013"/>
<feature type="compositionally biased region" description="Low complexity" evidence="2">
    <location>
        <begin position="84"/>
        <end position="93"/>
    </location>
</feature>
<accession>C1E4F0</accession>
<dbReference type="PANTHER" id="PTHR10331:SF6">
    <property type="entry name" value="SPINDLE ASSEMBLY ABNORMAL 4"/>
    <property type="match status" value="1"/>
</dbReference>
<feature type="compositionally biased region" description="Polar residues" evidence="2">
    <location>
        <begin position="201"/>
        <end position="215"/>
    </location>
</feature>
<dbReference type="InterPro" id="IPR026581">
    <property type="entry name" value="TCP10L/CENPJ"/>
</dbReference>
<comment type="similarity">
    <text evidence="1">Belongs to the TCP10 family.</text>
</comment>
<feature type="region of interest" description="Disordered" evidence="2">
    <location>
        <begin position="266"/>
        <end position="602"/>
    </location>
</feature>
<feature type="compositionally biased region" description="Basic and acidic residues" evidence="2">
    <location>
        <begin position="535"/>
        <end position="560"/>
    </location>
</feature>
<gene>
    <name evidence="4" type="ORF">MICPUN_58013</name>
</gene>
<dbReference type="InterPro" id="IPR047002">
    <property type="entry name" value="Tcp10_C_sf"/>
</dbReference>
<feature type="compositionally biased region" description="Low complexity" evidence="2">
    <location>
        <begin position="468"/>
        <end position="480"/>
    </location>
</feature>
<dbReference type="Proteomes" id="UP000002009">
    <property type="component" value="Chromosome 4"/>
</dbReference>
<feature type="compositionally biased region" description="Basic and acidic residues" evidence="2">
    <location>
        <begin position="618"/>
        <end position="635"/>
    </location>
</feature>
<feature type="region of interest" description="Disordered" evidence="2">
    <location>
        <begin position="618"/>
        <end position="726"/>
    </location>
</feature>
<feature type="region of interest" description="Disordered" evidence="2">
    <location>
        <begin position="743"/>
        <end position="775"/>
    </location>
</feature>